<dbReference type="CDD" id="cd20736">
    <property type="entry name" value="PoNe_Nuclease"/>
    <property type="match status" value="1"/>
</dbReference>
<dbReference type="NCBIfam" id="NF009150">
    <property type="entry name" value="PRK12497.1-3"/>
    <property type="match status" value="1"/>
</dbReference>
<dbReference type="SUPFAM" id="SSF52980">
    <property type="entry name" value="Restriction endonuclease-like"/>
    <property type="match status" value="1"/>
</dbReference>
<evidence type="ECO:0000313" key="4">
    <source>
        <dbReference type="Proteomes" id="UP001179121"/>
    </source>
</evidence>
<dbReference type="PANTHER" id="PTHR34039:SF1">
    <property type="entry name" value="UPF0102 PROTEIN YRAN"/>
    <property type="match status" value="1"/>
</dbReference>
<dbReference type="NCBIfam" id="TIGR00252">
    <property type="entry name" value="YraN family protein"/>
    <property type="match status" value="1"/>
</dbReference>
<evidence type="ECO:0000313" key="3">
    <source>
        <dbReference type="EMBL" id="CAI4032734.1"/>
    </source>
</evidence>
<comment type="similarity">
    <text evidence="1 2">Belongs to the UPF0102 family.</text>
</comment>
<protein>
    <recommendedName>
        <fullName evidence="2">UPF0102 protein DNFV4_03164</fullName>
    </recommendedName>
</protein>
<dbReference type="PANTHER" id="PTHR34039">
    <property type="entry name" value="UPF0102 PROTEIN YRAN"/>
    <property type="match status" value="1"/>
</dbReference>
<dbReference type="NCBIfam" id="NF009154">
    <property type="entry name" value="PRK12497.3-3"/>
    <property type="match status" value="1"/>
</dbReference>
<keyword evidence="4" id="KW-1185">Reference proteome</keyword>
<dbReference type="HAMAP" id="MF_00048">
    <property type="entry name" value="UPF0102"/>
    <property type="match status" value="1"/>
</dbReference>
<dbReference type="AlphaFoldDB" id="A0AA86TDQ5"/>
<dbReference type="EMBL" id="OX365700">
    <property type="protein sequence ID" value="CAI4032734.1"/>
    <property type="molecule type" value="Genomic_DNA"/>
</dbReference>
<evidence type="ECO:0000256" key="1">
    <source>
        <dbReference type="ARBA" id="ARBA00006738"/>
    </source>
</evidence>
<dbReference type="Proteomes" id="UP001179121">
    <property type="component" value="Chromosome"/>
</dbReference>
<reference evidence="3" key="1">
    <citation type="submission" date="2022-10" db="EMBL/GenBank/DDBJ databases">
        <authorList>
            <person name="Koch H."/>
        </authorList>
    </citation>
    <scope>NUCLEOTIDE SEQUENCE</scope>
    <source>
        <strain evidence="3">DNF</strain>
    </source>
</reference>
<dbReference type="KEGG" id="nti:DNFV4_03164"/>
<proteinExistence type="inferred from homology"/>
<organism evidence="3 4">
    <name type="scientific">Nitrospira tepida</name>
    <dbReference type="NCBI Taxonomy" id="2973512"/>
    <lineage>
        <taxon>Bacteria</taxon>
        <taxon>Pseudomonadati</taxon>
        <taxon>Nitrospirota</taxon>
        <taxon>Nitrospiria</taxon>
        <taxon>Nitrospirales</taxon>
        <taxon>Nitrospiraceae</taxon>
        <taxon>Nitrospira</taxon>
    </lineage>
</organism>
<dbReference type="InterPro" id="IPR003509">
    <property type="entry name" value="UPF0102_YraN-like"/>
</dbReference>
<accession>A0AA86TDQ5</accession>
<dbReference type="GO" id="GO:0003676">
    <property type="term" value="F:nucleic acid binding"/>
    <property type="evidence" value="ECO:0007669"/>
    <property type="project" value="InterPro"/>
</dbReference>
<evidence type="ECO:0000256" key="2">
    <source>
        <dbReference type="HAMAP-Rule" id="MF_00048"/>
    </source>
</evidence>
<dbReference type="InterPro" id="IPR011856">
    <property type="entry name" value="tRNA_endonuc-like_dom_sf"/>
</dbReference>
<dbReference type="InterPro" id="IPR011335">
    <property type="entry name" value="Restrct_endonuc-II-like"/>
</dbReference>
<gene>
    <name evidence="3" type="ORF">DNFV4_03164</name>
</gene>
<dbReference type="Gene3D" id="3.40.1350.10">
    <property type="match status" value="1"/>
</dbReference>
<sequence>MTTKQEARGFGQQSEHLAERHLLRKGYRLVARNVRLPQGEVDLIVRQGAVLVFVEVKARRSAAMGGAAYAVTPAKQRRLAQLAAQYLSIHRLEDQVCRFDVVLVEQPCDAPATVTHIENAFEVSAQHLRC</sequence>
<name>A0AA86TDQ5_9BACT</name>
<dbReference type="Pfam" id="PF02021">
    <property type="entry name" value="UPF0102"/>
    <property type="match status" value="1"/>
</dbReference>
<dbReference type="RefSeq" id="WP_289269452.1">
    <property type="nucleotide sequence ID" value="NZ_OX365700.1"/>
</dbReference>